<evidence type="ECO:0000256" key="5">
    <source>
        <dbReference type="ARBA" id="ARBA00023136"/>
    </source>
</evidence>
<name>A0A838CWE7_9BACI</name>
<feature type="domain" description="Integral membrane bound transporter" evidence="8">
    <location>
        <begin position="376"/>
        <end position="502"/>
    </location>
</feature>
<dbReference type="InterPro" id="IPR049453">
    <property type="entry name" value="Memb_transporter_dom"/>
</dbReference>
<feature type="transmembrane region" description="Helical" evidence="7">
    <location>
        <begin position="20"/>
        <end position="44"/>
    </location>
</feature>
<dbReference type="Proteomes" id="UP000571017">
    <property type="component" value="Unassembled WGS sequence"/>
</dbReference>
<feature type="transmembrane region" description="Helical" evidence="7">
    <location>
        <begin position="442"/>
        <end position="475"/>
    </location>
</feature>
<evidence type="ECO:0000313" key="10">
    <source>
        <dbReference type="Proteomes" id="UP000571017"/>
    </source>
</evidence>
<feature type="transmembrane region" description="Helical" evidence="7">
    <location>
        <begin position="487"/>
        <end position="509"/>
    </location>
</feature>
<protein>
    <submittedName>
        <fullName evidence="9">FUSC family protein</fullName>
    </submittedName>
</protein>
<sequence length="697" mass="78747">MQAGKATLSLMSAVFTSNLLLALLGQPALLPSILSGMAGLIGIMVVMDDTKKKKQITTWLLGVSAICGVTLGALLANNVILVSSLMVAVIFCAFYFSRFGSRYFSMGMIGFMTVYLSSFLKLSPAQFPWFYLTILIGISYAYLYNFILFKDSAEVLRRSMRSFHKQANLTFELFIEVIEEPETSEARRKKLTLNVRKLREYATNVSADVQAQETRDIWPGLEPRQLKLYVFDTAMLVATLSGSLQRLKEDQAFEMYEIRTLLIRMITLLKKAEVLNDRVENYNLAEAEKVMASLRALTEDLFSRTETEDWHYIIRRIEAMVSHVTEGAMAVQSSIRSVEKIDVEMEVEEEEEEASEEEGMKPTTKKAIQSLIAGSIAVVVGYLISPIQPYWVLLTTFIVQLGTETVGRTYLKGFERSVGTVIGAVIGFIVARLVSGQSELEVALIFIVVFLAFYLLTVSYTLMSLFITMLIAFMYDLLLGGISYELLGARVIDTIAGAAIALGVSAYIYPTKTMDKVSDTLIDYLDELDVYVKAYLESLQQSTPVKPLAEHGFALDEKLQTLEAEAKPILQGPGGRKYSGLPRRVTLFTALNYYAKHLVASSYEKDFRYPEDVHQWLQQVEKKFSDNIQIIKESIEQEQPIPPLHDLQEERKQLERHAPTRDKGQGDLVHHLYYIWKMNQTFRLLNSPAVETKEKDH</sequence>
<gene>
    <name evidence="9" type="ORF">H0266_15275</name>
</gene>
<keyword evidence="3 7" id="KW-0812">Transmembrane</keyword>
<organism evidence="9 10">
    <name type="scientific">Halobacillus locisalis</name>
    <dbReference type="NCBI Taxonomy" id="220753"/>
    <lineage>
        <taxon>Bacteria</taxon>
        <taxon>Bacillati</taxon>
        <taxon>Bacillota</taxon>
        <taxon>Bacilli</taxon>
        <taxon>Bacillales</taxon>
        <taxon>Bacillaceae</taxon>
        <taxon>Halobacillus</taxon>
    </lineage>
</organism>
<comment type="similarity">
    <text evidence="6">Belongs to the YccS/YhfK family.</text>
</comment>
<feature type="transmembrane region" description="Helical" evidence="7">
    <location>
        <begin position="367"/>
        <end position="384"/>
    </location>
</feature>
<reference evidence="9 10" key="1">
    <citation type="journal article" date="2004" name="Extremophiles">
        <title>Halobacillus locisalis sp. nov., a halophilic bacterium isolated from a marine solar saltern of the Yellow Sea in Korea.</title>
        <authorList>
            <person name="Yoon J.H."/>
            <person name="Kang K.H."/>
            <person name="Oh T.K."/>
            <person name="Park Y.H."/>
        </authorList>
    </citation>
    <scope>NUCLEOTIDE SEQUENCE [LARGE SCALE GENOMIC DNA]</scope>
    <source>
        <strain evidence="9 10">KCTC 3788</strain>
    </source>
</reference>
<accession>A0A838CWE7</accession>
<dbReference type="AlphaFoldDB" id="A0A838CWE7"/>
<evidence type="ECO:0000256" key="6">
    <source>
        <dbReference type="ARBA" id="ARBA00043993"/>
    </source>
</evidence>
<proteinExistence type="inferred from homology"/>
<feature type="transmembrane region" description="Helical" evidence="7">
    <location>
        <begin position="79"/>
        <end position="96"/>
    </location>
</feature>
<evidence type="ECO:0000256" key="2">
    <source>
        <dbReference type="ARBA" id="ARBA00022475"/>
    </source>
</evidence>
<keyword evidence="2" id="KW-1003">Cell membrane</keyword>
<evidence type="ECO:0000256" key="3">
    <source>
        <dbReference type="ARBA" id="ARBA00022692"/>
    </source>
</evidence>
<evidence type="ECO:0000313" key="9">
    <source>
        <dbReference type="EMBL" id="MBA2176258.1"/>
    </source>
</evidence>
<feature type="transmembrane region" description="Helical" evidence="7">
    <location>
        <begin position="129"/>
        <end position="149"/>
    </location>
</feature>
<evidence type="ECO:0000256" key="7">
    <source>
        <dbReference type="SAM" id="Phobius"/>
    </source>
</evidence>
<feature type="transmembrane region" description="Helical" evidence="7">
    <location>
        <begin position="103"/>
        <end position="123"/>
    </location>
</feature>
<evidence type="ECO:0000256" key="1">
    <source>
        <dbReference type="ARBA" id="ARBA00004651"/>
    </source>
</evidence>
<evidence type="ECO:0000259" key="8">
    <source>
        <dbReference type="Pfam" id="PF13515"/>
    </source>
</evidence>
<evidence type="ECO:0000256" key="4">
    <source>
        <dbReference type="ARBA" id="ARBA00022989"/>
    </source>
</evidence>
<keyword evidence="4 7" id="KW-1133">Transmembrane helix</keyword>
<comment type="caution">
    <text evidence="9">The sequence shown here is derived from an EMBL/GenBank/DDBJ whole genome shotgun (WGS) entry which is preliminary data.</text>
</comment>
<keyword evidence="10" id="KW-1185">Reference proteome</keyword>
<dbReference type="PANTHER" id="PTHR30509">
    <property type="entry name" value="P-HYDROXYBENZOIC ACID EFFLUX PUMP SUBUNIT-RELATED"/>
    <property type="match status" value="1"/>
</dbReference>
<feature type="transmembrane region" description="Helical" evidence="7">
    <location>
        <begin position="418"/>
        <end position="436"/>
    </location>
</feature>
<feature type="transmembrane region" description="Helical" evidence="7">
    <location>
        <begin position="56"/>
        <end position="73"/>
    </location>
</feature>
<comment type="subcellular location">
    <subcellularLocation>
        <location evidence="1">Cell membrane</location>
        <topology evidence="1">Multi-pass membrane protein</topology>
    </subcellularLocation>
</comment>
<dbReference type="Pfam" id="PF13515">
    <property type="entry name" value="FUSC_2"/>
    <property type="match status" value="1"/>
</dbReference>
<dbReference type="PANTHER" id="PTHR30509:SF9">
    <property type="entry name" value="MULTIDRUG RESISTANCE PROTEIN MDTO"/>
    <property type="match status" value="1"/>
</dbReference>
<dbReference type="GO" id="GO:0005886">
    <property type="term" value="C:plasma membrane"/>
    <property type="evidence" value="ECO:0007669"/>
    <property type="project" value="UniProtKB-SubCell"/>
</dbReference>
<dbReference type="EMBL" id="JACEFG010000003">
    <property type="protein sequence ID" value="MBA2176258.1"/>
    <property type="molecule type" value="Genomic_DNA"/>
</dbReference>
<keyword evidence="5 7" id="KW-0472">Membrane</keyword>